<name>A0A225DH35_9BACT</name>
<dbReference type="RefSeq" id="WP_088258859.1">
    <property type="nucleotide sequence ID" value="NZ_NIDE01000017.1"/>
</dbReference>
<evidence type="ECO:0000256" key="1">
    <source>
        <dbReference type="SAM" id="Phobius"/>
    </source>
</evidence>
<keyword evidence="1" id="KW-0472">Membrane</keyword>
<evidence type="ECO:0000313" key="3">
    <source>
        <dbReference type="Proteomes" id="UP000214646"/>
    </source>
</evidence>
<protein>
    <submittedName>
        <fullName evidence="2">Uncharacterized protein</fullName>
    </submittedName>
</protein>
<proteinExistence type="predicted"/>
<evidence type="ECO:0000313" key="2">
    <source>
        <dbReference type="EMBL" id="OWK35705.1"/>
    </source>
</evidence>
<reference evidence="3" key="1">
    <citation type="submission" date="2017-06" db="EMBL/GenBank/DDBJ databases">
        <title>Genome analysis of Fimbriiglobus ruber SP5, the first member of the order Planctomycetales with confirmed chitinolytic capability.</title>
        <authorList>
            <person name="Ravin N.V."/>
            <person name="Rakitin A.L."/>
            <person name="Ivanova A.A."/>
            <person name="Beletsky A.V."/>
            <person name="Kulichevskaya I.S."/>
            <person name="Mardanov A.V."/>
            <person name="Dedysh S.N."/>
        </authorList>
    </citation>
    <scope>NUCLEOTIDE SEQUENCE [LARGE SCALE GENOMIC DNA]</scope>
    <source>
        <strain evidence="3">SP5</strain>
    </source>
</reference>
<feature type="transmembrane region" description="Helical" evidence="1">
    <location>
        <begin position="36"/>
        <end position="55"/>
    </location>
</feature>
<sequence length="111" mass="12435">MWRFESGRAVLVAYEVYRGPKNQCGRIPGVFGRSDFAVAIVVAIAFLVHCVGLSFDKVCQVLTFFQQLRLPKAQADALLRQLSRHWEKDFDTLCTLLAHSAVVHADETRGA</sequence>
<dbReference type="EMBL" id="NIDE01000017">
    <property type="protein sequence ID" value="OWK35705.1"/>
    <property type="molecule type" value="Genomic_DNA"/>
</dbReference>
<comment type="caution">
    <text evidence="2">The sequence shown here is derived from an EMBL/GenBank/DDBJ whole genome shotgun (WGS) entry which is preliminary data.</text>
</comment>
<gene>
    <name evidence="2" type="ORF">FRUB_08268</name>
</gene>
<keyword evidence="1" id="KW-0812">Transmembrane</keyword>
<keyword evidence="1" id="KW-1133">Transmembrane helix</keyword>
<accession>A0A225DH35</accession>
<organism evidence="2 3">
    <name type="scientific">Fimbriiglobus ruber</name>
    <dbReference type="NCBI Taxonomy" id="1908690"/>
    <lineage>
        <taxon>Bacteria</taxon>
        <taxon>Pseudomonadati</taxon>
        <taxon>Planctomycetota</taxon>
        <taxon>Planctomycetia</taxon>
        <taxon>Gemmatales</taxon>
        <taxon>Gemmataceae</taxon>
        <taxon>Fimbriiglobus</taxon>
    </lineage>
</organism>
<dbReference type="AlphaFoldDB" id="A0A225DH35"/>
<keyword evidence="3" id="KW-1185">Reference proteome</keyword>
<dbReference type="Proteomes" id="UP000214646">
    <property type="component" value="Unassembled WGS sequence"/>
</dbReference>